<reference evidence="1" key="1">
    <citation type="submission" date="2019-02" db="EMBL/GenBank/DDBJ databases">
        <authorList>
            <person name="Gruber-Vodicka R. H."/>
            <person name="Seah K. B. B."/>
        </authorList>
    </citation>
    <scope>NUCLEOTIDE SEQUENCE</scope>
    <source>
        <strain evidence="1">BECK_BY7</strain>
    </source>
</reference>
<evidence type="ECO:0000313" key="1">
    <source>
        <dbReference type="EMBL" id="VFK21849.1"/>
    </source>
</evidence>
<gene>
    <name evidence="1" type="ORF">BECKLFY1418C_GA0070996_110412</name>
</gene>
<sequence>MADEPVALPAGCRIVTGEDTIAPTTHHGAPIRGQGKAAVLIAIRGAAGDAMAYLSVFPNLQGRIVALQLWSGSADADVAHLRDGAEIVGFLGHRPGIRGVEAVVDVLAILALCAQLEALLQGAAFPEQIGSLPFLPPRQRAAIPGKTDAPDRVALAHQSMVHLAGFEPPEVDLLITATRGGREASALIILGGDGRGRHDVVVLAELHQPFAGGDGEDMGGIFRTIAATGKHLFPIGRNGQADNVGILPRQLLDKRAIAPVPEADGVVPTPGEQISAIRGKGGSLDLIAVPLQHLDEPARPVPESQGMVQVPGDQAPMIATLVRRNATV</sequence>
<accession>A0A450WXW8</accession>
<protein>
    <submittedName>
        <fullName evidence="1">Uncharacterized protein</fullName>
    </submittedName>
</protein>
<dbReference type="EMBL" id="CAADFN010000104">
    <property type="protein sequence ID" value="VFK21849.1"/>
    <property type="molecule type" value="Genomic_DNA"/>
</dbReference>
<dbReference type="AlphaFoldDB" id="A0A450WXW8"/>
<name>A0A450WXW8_9GAMM</name>
<proteinExistence type="predicted"/>
<organism evidence="1">
    <name type="scientific">Candidatus Kentrum sp. LFY</name>
    <dbReference type="NCBI Taxonomy" id="2126342"/>
    <lineage>
        <taxon>Bacteria</taxon>
        <taxon>Pseudomonadati</taxon>
        <taxon>Pseudomonadota</taxon>
        <taxon>Gammaproteobacteria</taxon>
        <taxon>Candidatus Kentrum</taxon>
    </lineage>
</organism>